<evidence type="ECO:0000313" key="3">
    <source>
        <dbReference type="Proteomes" id="UP000245390"/>
    </source>
</evidence>
<dbReference type="PROSITE" id="PS51257">
    <property type="entry name" value="PROKAR_LIPOPROTEIN"/>
    <property type="match status" value="1"/>
</dbReference>
<protein>
    <recommendedName>
        <fullName evidence="4">Lipoprotein</fullName>
    </recommendedName>
</protein>
<sequence>MKIFKSAAVLSALVLATACAQQEEVMVETPQQTPIYAKDGTIIGMEPMVRPGGMMSSNSTMSLDDCTGAVAGGDDTACEEVNNDLPSGVDG</sequence>
<dbReference type="Proteomes" id="UP000245390">
    <property type="component" value="Unassembled WGS sequence"/>
</dbReference>
<evidence type="ECO:0008006" key="4">
    <source>
        <dbReference type="Google" id="ProtNLM"/>
    </source>
</evidence>
<evidence type="ECO:0000313" key="2">
    <source>
        <dbReference type="EMBL" id="PWK55962.1"/>
    </source>
</evidence>
<accession>A0A316G5U3</accession>
<keyword evidence="1" id="KW-0732">Signal</keyword>
<organism evidence="2 3">
    <name type="scientific">Silicimonas algicola</name>
    <dbReference type="NCBI Taxonomy" id="1826607"/>
    <lineage>
        <taxon>Bacteria</taxon>
        <taxon>Pseudomonadati</taxon>
        <taxon>Pseudomonadota</taxon>
        <taxon>Alphaproteobacteria</taxon>
        <taxon>Rhodobacterales</taxon>
        <taxon>Paracoccaceae</taxon>
    </lineage>
</organism>
<dbReference type="EMBL" id="QGGV01000005">
    <property type="protein sequence ID" value="PWK55962.1"/>
    <property type="molecule type" value="Genomic_DNA"/>
</dbReference>
<dbReference type="AlphaFoldDB" id="A0A316G5U3"/>
<feature type="signal peptide" evidence="1">
    <location>
        <begin position="1"/>
        <end position="20"/>
    </location>
</feature>
<dbReference type="KEGG" id="salo:EF888_18475"/>
<comment type="caution">
    <text evidence="2">The sequence shown here is derived from an EMBL/GenBank/DDBJ whole genome shotgun (WGS) entry which is preliminary data.</text>
</comment>
<gene>
    <name evidence="2" type="ORF">C8D95_10524</name>
</gene>
<feature type="chain" id="PRO_5016297142" description="Lipoprotein" evidence="1">
    <location>
        <begin position="21"/>
        <end position="91"/>
    </location>
</feature>
<keyword evidence="3" id="KW-1185">Reference proteome</keyword>
<evidence type="ECO:0000256" key="1">
    <source>
        <dbReference type="SAM" id="SignalP"/>
    </source>
</evidence>
<proteinExistence type="predicted"/>
<reference evidence="2 3" key="1">
    <citation type="submission" date="2018-05" db="EMBL/GenBank/DDBJ databases">
        <title>Genomic Encyclopedia of Type Strains, Phase IV (KMG-IV): sequencing the most valuable type-strain genomes for metagenomic binning, comparative biology and taxonomic classification.</title>
        <authorList>
            <person name="Goeker M."/>
        </authorList>
    </citation>
    <scope>NUCLEOTIDE SEQUENCE [LARGE SCALE GENOMIC DNA]</scope>
    <source>
        <strain evidence="2 3">DSM 103371</strain>
    </source>
</reference>
<dbReference type="RefSeq" id="WP_109759408.1">
    <property type="nucleotide sequence ID" value="NZ_CP034588.1"/>
</dbReference>
<name>A0A316G5U3_9RHOB</name>